<evidence type="ECO:0000313" key="5">
    <source>
        <dbReference type="Proteomes" id="UP000217103"/>
    </source>
</evidence>
<dbReference type="Proteomes" id="UP000217103">
    <property type="component" value="Unassembled WGS sequence"/>
</dbReference>
<dbReference type="PANTHER" id="PTHR43861:SF1">
    <property type="entry name" value="TRANS-ACONITATE 2-METHYLTRANSFERASE"/>
    <property type="match status" value="1"/>
</dbReference>
<name>A0A1H1BBE0_9ACTN</name>
<dbReference type="GO" id="GO:0030798">
    <property type="term" value="F:trans-aconitate 2-methyltransferase activity"/>
    <property type="evidence" value="ECO:0007669"/>
    <property type="project" value="InterPro"/>
</dbReference>
<dbReference type="InterPro" id="IPR029063">
    <property type="entry name" value="SAM-dependent_MTases_sf"/>
</dbReference>
<proteinExistence type="predicted"/>
<dbReference type="InterPro" id="IPR041698">
    <property type="entry name" value="Methyltransf_25"/>
</dbReference>
<dbReference type="SUPFAM" id="SSF53335">
    <property type="entry name" value="S-adenosyl-L-methionine-dependent methyltransferases"/>
    <property type="match status" value="1"/>
</dbReference>
<keyword evidence="5" id="KW-1185">Reference proteome</keyword>
<protein>
    <submittedName>
        <fullName evidence="4">Trans-aconitate 2-methyltransferase</fullName>
    </submittedName>
</protein>
<reference evidence="4 5" key="1">
    <citation type="submission" date="2016-10" db="EMBL/GenBank/DDBJ databases">
        <authorList>
            <person name="de Groot N.N."/>
        </authorList>
    </citation>
    <scope>NUCLEOTIDE SEQUENCE [LARGE SCALE GENOMIC DNA]</scope>
    <source>
        <strain evidence="4 5">DSM 43794</strain>
    </source>
</reference>
<dbReference type="Pfam" id="PF13649">
    <property type="entry name" value="Methyltransf_25"/>
    <property type="match status" value="1"/>
</dbReference>
<dbReference type="NCBIfam" id="NF010703">
    <property type="entry name" value="PRK14103.1"/>
    <property type="match status" value="1"/>
</dbReference>
<sequence>MSRDIWDPKLYARYAAERTRPFHDLVARIHADDPRYVVDAGCGSGALTAELARRWPHAEVLGFDSSPAMIDEARRHAGERLSFAVRDVRDPLPDEHRIDVLVSNAVLQWVPEHRELLAAWAKALRPGAWLAFQVPGNFAAPSHTLVNELCRTDRWRHRLGDLKPRDPVDDPTDYLDLLAGQGLRVDAWETTYIHVLPPGEDAVLNWIEGTALRPVLNRLAETERAAFLAECGALLRDAYPSRSYGVPFPFRRVFVVAEKTG</sequence>
<dbReference type="PANTHER" id="PTHR43861">
    <property type="entry name" value="TRANS-ACONITATE 2-METHYLTRANSFERASE-RELATED"/>
    <property type="match status" value="1"/>
</dbReference>
<evidence type="ECO:0000256" key="2">
    <source>
        <dbReference type="ARBA" id="ARBA00022679"/>
    </source>
</evidence>
<evidence type="ECO:0000313" key="4">
    <source>
        <dbReference type="EMBL" id="SDQ49203.1"/>
    </source>
</evidence>
<accession>A0A1H1BBE0</accession>
<gene>
    <name evidence="4" type="ORF">SAMN04489764_0885</name>
</gene>
<dbReference type="Gene3D" id="1.10.150.290">
    <property type="entry name" value="S-adenosyl-L-methionine-dependent methyltransferases"/>
    <property type="match status" value="1"/>
</dbReference>
<dbReference type="InterPro" id="IPR023149">
    <property type="entry name" value="Trans_acon_MeTrfase_C"/>
</dbReference>
<evidence type="ECO:0000259" key="3">
    <source>
        <dbReference type="Pfam" id="PF13649"/>
    </source>
</evidence>
<dbReference type="STRING" id="35622.SAMN04489764_0885"/>
<feature type="domain" description="Methyltransferase" evidence="3">
    <location>
        <begin position="37"/>
        <end position="127"/>
    </location>
</feature>
<dbReference type="GO" id="GO:0032259">
    <property type="term" value="P:methylation"/>
    <property type="evidence" value="ECO:0007669"/>
    <property type="project" value="UniProtKB-KW"/>
</dbReference>
<dbReference type="CDD" id="cd02440">
    <property type="entry name" value="AdoMet_MTases"/>
    <property type="match status" value="1"/>
</dbReference>
<keyword evidence="2 4" id="KW-0808">Transferase</keyword>
<organism evidence="4 5">
    <name type="scientific">Thermostaphylospora chromogena</name>
    <dbReference type="NCBI Taxonomy" id="35622"/>
    <lineage>
        <taxon>Bacteria</taxon>
        <taxon>Bacillati</taxon>
        <taxon>Actinomycetota</taxon>
        <taxon>Actinomycetes</taxon>
        <taxon>Streptosporangiales</taxon>
        <taxon>Thermomonosporaceae</taxon>
        <taxon>Thermostaphylospora</taxon>
    </lineage>
</organism>
<keyword evidence="1 4" id="KW-0489">Methyltransferase</keyword>
<dbReference type="RefSeq" id="WP_207549859.1">
    <property type="nucleotide sequence ID" value="NZ_FNKK01000002.1"/>
</dbReference>
<dbReference type="Gene3D" id="3.40.50.150">
    <property type="entry name" value="Vaccinia Virus protein VP39"/>
    <property type="match status" value="1"/>
</dbReference>
<evidence type="ECO:0000256" key="1">
    <source>
        <dbReference type="ARBA" id="ARBA00022603"/>
    </source>
</evidence>
<dbReference type="AlphaFoldDB" id="A0A1H1BBE0"/>
<dbReference type="EMBL" id="FNKK01000002">
    <property type="protein sequence ID" value="SDQ49203.1"/>
    <property type="molecule type" value="Genomic_DNA"/>
</dbReference>